<comment type="caution">
    <text evidence="2">The sequence shown here is derived from an EMBL/GenBank/DDBJ whole genome shotgun (WGS) entry which is preliminary data.</text>
</comment>
<dbReference type="Proteomes" id="UP000178449">
    <property type="component" value="Unassembled WGS sequence"/>
</dbReference>
<proteinExistence type="predicted"/>
<evidence type="ECO:0000259" key="1">
    <source>
        <dbReference type="SMART" id="SM00228"/>
    </source>
</evidence>
<name>A0A1F6GDT9_9PROT</name>
<reference evidence="2 3" key="1">
    <citation type="journal article" date="2016" name="Nat. Commun.">
        <title>Thousands of microbial genomes shed light on interconnected biogeochemical processes in an aquifer system.</title>
        <authorList>
            <person name="Anantharaman K."/>
            <person name="Brown C.T."/>
            <person name="Hug L.A."/>
            <person name="Sharon I."/>
            <person name="Castelle C.J."/>
            <person name="Probst A.J."/>
            <person name="Thomas B.C."/>
            <person name="Singh A."/>
            <person name="Wilkins M.J."/>
            <person name="Karaoz U."/>
            <person name="Brodie E.L."/>
            <person name="Williams K.H."/>
            <person name="Hubbard S.S."/>
            <person name="Banfield J.F."/>
        </authorList>
    </citation>
    <scope>NUCLEOTIDE SEQUENCE [LARGE SCALE GENOMIC DNA]</scope>
</reference>
<organism evidence="2 3">
    <name type="scientific">Candidatus Lambdaproteobacteria bacterium RIFOXYD2_FULL_50_16</name>
    <dbReference type="NCBI Taxonomy" id="1817772"/>
    <lineage>
        <taxon>Bacteria</taxon>
        <taxon>Pseudomonadati</taxon>
        <taxon>Pseudomonadota</taxon>
        <taxon>Candidatus Lambdaproteobacteria</taxon>
    </lineage>
</organism>
<sequence length="316" mass="35077">MDLKTQLKQLGHRFLSDWNWDKSIRTLDLGLLLGLAILAGSLAANLAQIGLDPPIRPNRGLAPQPRDPSQPFETFLAITTQNLFDVELGADPVANEQPKAPQGDLAPFLAKLELRGVYQGQPKLAVLYNKDTQQEGVFAEEEKVFDGPLLSKIEGEMDQERVLLVMGSAQGWLGLAGVDKPVVAPTPIAIRAENPAEKGVEEKSQSYSENGKDFFLRSEEVDKELNNLPTLLNQARVIPYFKEGQHQGFVIKAIDKGSLYEKLGLQNNDIIKQINGEKIDSPEKAFSLLKMLRNEREITLNLERQGGAKTMVYHIN</sequence>
<dbReference type="SMART" id="SM00228">
    <property type="entry name" value="PDZ"/>
    <property type="match status" value="1"/>
</dbReference>
<evidence type="ECO:0000313" key="2">
    <source>
        <dbReference type="EMBL" id="OGG96283.1"/>
    </source>
</evidence>
<dbReference type="EMBL" id="MFNE01000016">
    <property type="protein sequence ID" value="OGG96283.1"/>
    <property type="molecule type" value="Genomic_DNA"/>
</dbReference>
<dbReference type="STRING" id="1817772.A2527_02190"/>
<feature type="domain" description="PDZ" evidence="1">
    <location>
        <begin position="171"/>
        <end position="306"/>
    </location>
</feature>
<protein>
    <recommendedName>
        <fullName evidence="1">PDZ domain-containing protein</fullName>
    </recommendedName>
</protein>
<evidence type="ECO:0000313" key="3">
    <source>
        <dbReference type="Proteomes" id="UP000178449"/>
    </source>
</evidence>
<accession>A0A1F6GDT9</accession>
<dbReference type="SUPFAM" id="SSF50156">
    <property type="entry name" value="PDZ domain-like"/>
    <property type="match status" value="1"/>
</dbReference>
<dbReference type="InterPro" id="IPR001478">
    <property type="entry name" value="PDZ"/>
</dbReference>
<dbReference type="InterPro" id="IPR036034">
    <property type="entry name" value="PDZ_sf"/>
</dbReference>
<dbReference type="AlphaFoldDB" id="A0A1F6GDT9"/>
<dbReference type="Pfam" id="PF17820">
    <property type="entry name" value="PDZ_6"/>
    <property type="match status" value="1"/>
</dbReference>
<dbReference type="InterPro" id="IPR041489">
    <property type="entry name" value="PDZ_6"/>
</dbReference>
<dbReference type="Gene3D" id="2.30.42.10">
    <property type="match status" value="1"/>
</dbReference>
<gene>
    <name evidence="2" type="ORF">A2527_02190</name>
</gene>